<dbReference type="GO" id="GO:0005886">
    <property type="term" value="C:plasma membrane"/>
    <property type="evidence" value="ECO:0007669"/>
    <property type="project" value="UniProtKB-SubCell"/>
</dbReference>
<dbReference type="AlphaFoldDB" id="A0A1E3GUB5"/>
<dbReference type="PANTHER" id="PTHR33452:SF1">
    <property type="entry name" value="INNER MEMBRANE PROTEIN YPHA-RELATED"/>
    <property type="match status" value="1"/>
</dbReference>
<evidence type="ECO:0000256" key="2">
    <source>
        <dbReference type="ARBA" id="ARBA00006679"/>
    </source>
</evidence>
<keyword evidence="5 7" id="KW-1133">Transmembrane helix</keyword>
<keyword evidence="9" id="KW-1185">Reference proteome</keyword>
<comment type="subcellular location">
    <subcellularLocation>
        <location evidence="1">Cell membrane</location>
        <topology evidence="1">Multi-pass membrane protein</topology>
    </subcellularLocation>
</comment>
<evidence type="ECO:0000313" key="9">
    <source>
        <dbReference type="Proteomes" id="UP000094379"/>
    </source>
</evidence>
<keyword evidence="3" id="KW-1003">Cell membrane</keyword>
<feature type="transmembrane region" description="Helical" evidence="7">
    <location>
        <begin position="93"/>
        <end position="111"/>
    </location>
</feature>
<name>A0A1E3GUB5_9GAMM</name>
<sequence length="129" mass="13574">MFSNITDLTGRILLSVLFLSAGLSKLGAGYEGTAQYMAAMGISPALLPLVIATEILGAIAIIVGFQTRITAFLLAGFSILSAVFFHLDFADQMQSILFMKNIAIAGGFLALMSHGAKRFSIDAALAART</sequence>
<gene>
    <name evidence="8" type="primary">yqjF</name>
    <name evidence="8" type="ORF">A9E74_00762</name>
</gene>
<dbReference type="PANTHER" id="PTHR33452">
    <property type="entry name" value="OXIDOREDUCTASE CATD-RELATED"/>
    <property type="match status" value="1"/>
</dbReference>
<evidence type="ECO:0000256" key="6">
    <source>
        <dbReference type="ARBA" id="ARBA00023136"/>
    </source>
</evidence>
<dbReference type="InterPro" id="IPR032808">
    <property type="entry name" value="DoxX"/>
</dbReference>
<evidence type="ECO:0000256" key="3">
    <source>
        <dbReference type="ARBA" id="ARBA00022475"/>
    </source>
</evidence>
<keyword evidence="6 7" id="KW-0472">Membrane</keyword>
<evidence type="ECO:0000256" key="1">
    <source>
        <dbReference type="ARBA" id="ARBA00004651"/>
    </source>
</evidence>
<dbReference type="PATRIC" id="fig|291169.3.peg.763"/>
<protein>
    <submittedName>
        <fullName evidence="8">Inner membrane protein YqjF</fullName>
    </submittedName>
</protein>
<comment type="caution">
    <text evidence="8">The sequence shown here is derived from an EMBL/GenBank/DDBJ whole genome shotgun (WGS) entry which is preliminary data.</text>
</comment>
<feature type="transmembrane region" description="Helical" evidence="7">
    <location>
        <begin position="12"/>
        <end position="30"/>
    </location>
</feature>
<feature type="transmembrane region" description="Helical" evidence="7">
    <location>
        <begin position="69"/>
        <end position="87"/>
    </location>
</feature>
<proteinExistence type="inferred from homology"/>
<comment type="similarity">
    <text evidence="2">Belongs to the DoxX family.</text>
</comment>
<evidence type="ECO:0000256" key="4">
    <source>
        <dbReference type="ARBA" id="ARBA00022692"/>
    </source>
</evidence>
<accession>A0A1E3GUB5</accession>
<feature type="transmembrane region" description="Helical" evidence="7">
    <location>
        <begin position="36"/>
        <end position="62"/>
    </location>
</feature>
<dbReference type="RefSeq" id="WP_069295295.1">
    <property type="nucleotide sequence ID" value="NZ_MCRI01000004.1"/>
</dbReference>
<organism evidence="8 9">
    <name type="scientific">Methylophaga muralis</name>
    <dbReference type="NCBI Taxonomy" id="291169"/>
    <lineage>
        <taxon>Bacteria</taxon>
        <taxon>Pseudomonadati</taxon>
        <taxon>Pseudomonadota</taxon>
        <taxon>Gammaproteobacteria</taxon>
        <taxon>Thiotrichales</taxon>
        <taxon>Piscirickettsiaceae</taxon>
        <taxon>Methylophaga</taxon>
    </lineage>
</organism>
<dbReference type="Proteomes" id="UP000094379">
    <property type="component" value="Unassembled WGS sequence"/>
</dbReference>
<evidence type="ECO:0000313" key="8">
    <source>
        <dbReference type="EMBL" id="ODN67652.1"/>
    </source>
</evidence>
<reference evidence="8 9" key="1">
    <citation type="submission" date="2016-07" db="EMBL/GenBank/DDBJ databases">
        <title>Draft Genome Sequence of Methylophaga muralis Bur 1.</title>
        <authorList>
            <person name="Vasilenko O.V."/>
            <person name="Doronina N.V."/>
            <person name="Shmareva M.N."/>
            <person name="Tarlachkov S.V."/>
            <person name="Mustakhimov I."/>
            <person name="Trotsenko Y.A."/>
        </authorList>
    </citation>
    <scope>NUCLEOTIDE SEQUENCE [LARGE SCALE GENOMIC DNA]</scope>
    <source>
        <strain evidence="8 9">Bur 1</strain>
    </source>
</reference>
<evidence type="ECO:0000256" key="7">
    <source>
        <dbReference type="SAM" id="Phobius"/>
    </source>
</evidence>
<dbReference type="STRING" id="291169.A9E74_00762"/>
<dbReference type="EMBL" id="MCRI01000004">
    <property type="protein sequence ID" value="ODN67652.1"/>
    <property type="molecule type" value="Genomic_DNA"/>
</dbReference>
<keyword evidence="4 7" id="KW-0812">Transmembrane</keyword>
<evidence type="ECO:0000256" key="5">
    <source>
        <dbReference type="ARBA" id="ARBA00022989"/>
    </source>
</evidence>
<dbReference type="InterPro" id="IPR051907">
    <property type="entry name" value="DoxX-like_oxidoreductase"/>
</dbReference>
<dbReference type="Pfam" id="PF07681">
    <property type="entry name" value="DoxX"/>
    <property type="match status" value="1"/>
</dbReference>